<comment type="subcellular location">
    <subcellularLocation>
        <location evidence="2">Nucleus</location>
    </subcellularLocation>
</comment>
<evidence type="ECO:0000256" key="1">
    <source>
        <dbReference type="ARBA" id="ARBA00000900"/>
    </source>
</evidence>
<evidence type="ECO:0000256" key="8">
    <source>
        <dbReference type="SAM" id="MobiDB-lite"/>
    </source>
</evidence>
<feature type="region of interest" description="Disordered" evidence="8">
    <location>
        <begin position="499"/>
        <end position="552"/>
    </location>
</feature>
<keyword evidence="7" id="KW-0539">Nucleus</keyword>
<feature type="compositionally biased region" description="Low complexity" evidence="8">
    <location>
        <begin position="233"/>
        <end position="248"/>
    </location>
</feature>
<feature type="compositionally biased region" description="Basic residues" evidence="8">
    <location>
        <begin position="537"/>
        <end position="546"/>
    </location>
</feature>
<feature type="region of interest" description="Disordered" evidence="8">
    <location>
        <begin position="125"/>
        <end position="151"/>
    </location>
</feature>
<proteinExistence type="predicted"/>
<keyword evidence="5" id="KW-0227">DNA damage</keyword>
<feature type="compositionally biased region" description="Basic and acidic residues" evidence="8">
    <location>
        <begin position="188"/>
        <end position="202"/>
    </location>
</feature>
<dbReference type="PANTHER" id="PTHR23328">
    <property type="entry name" value="RING-TYPE DOMAIN-CONTAINING PROTEIN"/>
    <property type="match status" value="1"/>
</dbReference>
<gene>
    <name evidence="9" type="ORF">CHARACLAT_010764</name>
</gene>
<keyword evidence="6" id="KW-0833">Ubl conjugation pathway</keyword>
<organism evidence="9 10">
    <name type="scientific">Characodon lateralis</name>
    <dbReference type="NCBI Taxonomy" id="208331"/>
    <lineage>
        <taxon>Eukaryota</taxon>
        <taxon>Metazoa</taxon>
        <taxon>Chordata</taxon>
        <taxon>Craniata</taxon>
        <taxon>Vertebrata</taxon>
        <taxon>Euteleostomi</taxon>
        <taxon>Actinopterygii</taxon>
        <taxon>Neopterygii</taxon>
        <taxon>Teleostei</taxon>
        <taxon>Neoteleostei</taxon>
        <taxon>Acanthomorphata</taxon>
        <taxon>Ovalentaria</taxon>
        <taxon>Atherinomorphae</taxon>
        <taxon>Cyprinodontiformes</taxon>
        <taxon>Goodeidae</taxon>
        <taxon>Characodon</taxon>
    </lineage>
</organism>
<evidence type="ECO:0000313" key="10">
    <source>
        <dbReference type="Proteomes" id="UP001352852"/>
    </source>
</evidence>
<keyword evidence="10" id="KW-1185">Reference proteome</keyword>
<feature type="region of interest" description="Disordered" evidence="8">
    <location>
        <begin position="70"/>
        <end position="95"/>
    </location>
</feature>
<evidence type="ECO:0000256" key="7">
    <source>
        <dbReference type="ARBA" id="ARBA00023242"/>
    </source>
</evidence>
<protein>
    <recommendedName>
        <fullName evidence="3">RING-type E3 ubiquitin transferase</fullName>
        <ecNumber evidence="3">2.3.2.27</ecNumber>
    </recommendedName>
</protein>
<keyword evidence="4" id="KW-0808">Transferase</keyword>
<feature type="region of interest" description="Disordered" evidence="8">
    <location>
        <begin position="188"/>
        <end position="214"/>
    </location>
</feature>
<evidence type="ECO:0000256" key="2">
    <source>
        <dbReference type="ARBA" id="ARBA00004123"/>
    </source>
</evidence>
<feature type="region of interest" description="Disordered" evidence="8">
    <location>
        <begin position="412"/>
        <end position="434"/>
    </location>
</feature>
<dbReference type="PANTHER" id="PTHR23328:SF2">
    <property type="entry name" value="E3 UBIQUITIN-PROTEIN LIGASE RNF169"/>
    <property type="match status" value="1"/>
</dbReference>
<comment type="caution">
    <text evidence="9">The sequence shown here is derived from an EMBL/GenBank/DDBJ whole genome shotgun (WGS) entry which is preliminary data.</text>
</comment>
<reference evidence="9 10" key="1">
    <citation type="submission" date="2021-06" db="EMBL/GenBank/DDBJ databases">
        <authorList>
            <person name="Palmer J.M."/>
        </authorList>
    </citation>
    <scope>NUCLEOTIDE SEQUENCE [LARGE SCALE GENOMIC DNA]</scope>
    <source>
        <strain evidence="9 10">CL_MEX2019</strain>
        <tissue evidence="9">Muscle</tissue>
    </source>
</reference>
<evidence type="ECO:0000256" key="5">
    <source>
        <dbReference type="ARBA" id="ARBA00022763"/>
    </source>
</evidence>
<evidence type="ECO:0000313" key="9">
    <source>
        <dbReference type="EMBL" id="MED6293452.1"/>
    </source>
</evidence>
<feature type="region of interest" description="Disordered" evidence="8">
    <location>
        <begin position="157"/>
        <end position="176"/>
    </location>
</feature>
<comment type="catalytic activity">
    <reaction evidence="1">
        <text>S-ubiquitinyl-[E2 ubiquitin-conjugating enzyme]-L-cysteine + [acceptor protein]-L-lysine = [E2 ubiquitin-conjugating enzyme]-L-cysteine + N(6)-ubiquitinyl-[acceptor protein]-L-lysine.</text>
        <dbReference type="EC" id="2.3.2.27"/>
    </reaction>
</comment>
<dbReference type="Proteomes" id="UP001352852">
    <property type="component" value="Unassembled WGS sequence"/>
</dbReference>
<feature type="region of interest" description="Disordered" evidence="8">
    <location>
        <begin position="230"/>
        <end position="255"/>
    </location>
</feature>
<evidence type="ECO:0000256" key="3">
    <source>
        <dbReference type="ARBA" id="ARBA00012483"/>
    </source>
</evidence>
<name>A0ABU7F2J8_9TELE</name>
<evidence type="ECO:0000256" key="6">
    <source>
        <dbReference type="ARBA" id="ARBA00022786"/>
    </source>
</evidence>
<dbReference type="InterPro" id="IPR051657">
    <property type="entry name" value="RNF168/RNF169_E3_ubiq-ligase"/>
</dbReference>
<accession>A0ABU7F2J8</accession>
<evidence type="ECO:0000256" key="4">
    <source>
        <dbReference type="ARBA" id="ARBA00022679"/>
    </source>
</evidence>
<dbReference type="EC" id="2.3.2.27" evidence="3"/>
<dbReference type="EMBL" id="JAHUTJ010074470">
    <property type="protein sequence ID" value="MED6293452.1"/>
    <property type="molecule type" value="Genomic_DNA"/>
</dbReference>
<sequence>MGDVRAFILKILTPATAASRRCVPASRLAGCASSLRSRCFRQGAGFVFRADLRDKMATAGFAERRASPVGTVANTSRSGPGTARAARYRSGSGTPEKCFACSENRSGSGSACSRCLARRFPGREERIRRRSDPERGSSRAGKRDSESRREVFICPTLLPKSADSTSGPTGKHKLLVSDDRDEIRRWNSLMGKDEPGSVRRVVEPGVLSDSENEEPISRRIRNISAFIRKTKNSSAVSSGSQRSRSCTDSMEDRGQKMKVIVPPVAIMERVGISHSSAAGILLSSENSRSISAPITAPDRRFTWRAVLTSSAPLSLPPPRAERSISPESNDSISEELNHFKPIVCSPCTPPKRLPDGRLVEPTIVKATPRNLSRSLQKATSYEASPAVLQKWRQIELDRQGLKVNSRATLTSPVSELGKTNGGGGASKTRQHRAGVELSNRRRLLFEPPDMDNFQKQSMKIRVPAVRYSCGTTLRGCSDFEPGGGTPEPCGGPAPFSRKHSFSPCNSSRFQPGKFVPKDTSGPRKEWDSTIHNQSTSRRGKKRNQKTKHLDPALDLDLKRRRPGLQQEAIQQERQDRALALKLQKQFNLEICRTSPNRYFLRSWKSTQNRRRRGLRTSRRISKKV</sequence>